<keyword evidence="1" id="KW-0812">Transmembrane</keyword>
<feature type="transmembrane region" description="Helical" evidence="1">
    <location>
        <begin position="6"/>
        <end position="21"/>
    </location>
</feature>
<organism evidence="2 3">
    <name type="scientific">Exiguobacterium mexicanum</name>
    <dbReference type="NCBI Taxonomy" id="340146"/>
    <lineage>
        <taxon>Bacteria</taxon>
        <taxon>Bacillati</taxon>
        <taxon>Bacillota</taxon>
        <taxon>Bacilli</taxon>
        <taxon>Bacillales</taxon>
        <taxon>Bacillales Family XII. Incertae Sedis</taxon>
        <taxon>Exiguobacterium</taxon>
    </lineage>
</organism>
<evidence type="ECO:0000256" key="1">
    <source>
        <dbReference type="SAM" id="Phobius"/>
    </source>
</evidence>
<reference evidence="2 3" key="1">
    <citation type="submission" date="2023-06" db="EMBL/GenBank/DDBJ databases">
        <title>Influencing factors and mechanism of Cr(VI) reduction by facultative anaerobic Exiguobacterium sp. PY14.</title>
        <authorList>
            <person name="Zou L."/>
        </authorList>
    </citation>
    <scope>NUCLEOTIDE SEQUENCE [LARGE SCALE GENOMIC DNA]</scope>
    <source>
        <strain evidence="2 3">PY14</strain>
    </source>
</reference>
<keyword evidence="3" id="KW-1185">Reference proteome</keyword>
<sequence>MNPYTTFIALLVGSLLLFVGIRTKKWPIVVVALFPLGLVAFNLYLLITGR</sequence>
<dbReference type="EMBL" id="JASWER010000010">
    <property type="protein sequence ID" value="MDL5377696.1"/>
    <property type="molecule type" value="Genomic_DNA"/>
</dbReference>
<comment type="caution">
    <text evidence="2">The sequence shown here is derived from an EMBL/GenBank/DDBJ whole genome shotgun (WGS) entry which is preliminary data.</text>
</comment>
<keyword evidence="1" id="KW-0472">Membrane</keyword>
<gene>
    <name evidence="2" type="ORF">QR695_11870</name>
</gene>
<evidence type="ECO:0000313" key="3">
    <source>
        <dbReference type="Proteomes" id="UP001230807"/>
    </source>
</evidence>
<proteinExistence type="predicted"/>
<dbReference type="Proteomes" id="UP001230807">
    <property type="component" value="Unassembled WGS sequence"/>
</dbReference>
<accession>A0ABT7MRA6</accession>
<name>A0ABT7MRA6_9BACL</name>
<keyword evidence="1" id="KW-1133">Transmembrane helix</keyword>
<feature type="transmembrane region" description="Helical" evidence="1">
    <location>
        <begin position="28"/>
        <end position="47"/>
    </location>
</feature>
<protein>
    <submittedName>
        <fullName evidence="2">Uncharacterized protein</fullName>
    </submittedName>
</protein>
<dbReference type="RefSeq" id="WP_021065921.1">
    <property type="nucleotide sequence ID" value="NZ_CP183077.1"/>
</dbReference>
<evidence type="ECO:0000313" key="2">
    <source>
        <dbReference type="EMBL" id="MDL5377696.1"/>
    </source>
</evidence>